<dbReference type="AlphaFoldDB" id="A0A8J5HBZ9"/>
<dbReference type="InterPro" id="IPR001117">
    <property type="entry name" value="Cu-oxidase_2nd"/>
</dbReference>
<dbReference type="SUPFAM" id="SSF49503">
    <property type="entry name" value="Cupredoxins"/>
    <property type="match status" value="2"/>
</dbReference>
<dbReference type="Proteomes" id="UP000734854">
    <property type="component" value="Unassembled WGS sequence"/>
</dbReference>
<dbReference type="GO" id="GO:0016491">
    <property type="term" value="F:oxidoreductase activity"/>
    <property type="evidence" value="ECO:0007669"/>
    <property type="project" value="TreeGrafter"/>
</dbReference>
<comment type="similarity">
    <text evidence="1">Belongs to the multicopper oxidase family.</text>
</comment>
<dbReference type="Gene3D" id="2.60.40.420">
    <property type="entry name" value="Cupredoxins - blue copper proteins"/>
    <property type="match status" value="2"/>
</dbReference>
<feature type="chain" id="PRO_5035299099" evidence="2">
    <location>
        <begin position="24"/>
        <end position="299"/>
    </location>
</feature>
<keyword evidence="2" id="KW-0732">Signal</keyword>
<evidence type="ECO:0000256" key="2">
    <source>
        <dbReference type="SAM" id="SignalP"/>
    </source>
</evidence>
<feature type="domain" description="Plastocyanin-like" evidence="3">
    <location>
        <begin position="159"/>
        <end position="272"/>
    </location>
</feature>
<dbReference type="InterPro" id="IPR045087">
    <property type="entry name" value="Cu-oxidase_fam"/>
</dbReference>
<evidence type="ECO:0000256" key="1">
    <source>
        <dbReference type="ARBA" id="ARBA00010609"/>
    </source>
</evidence>
<organism evidence="5 6">
    <name type="scientific">Zingiber officinale</name>
    <name type="common">Ginger</name>
    <name type="synonym">Amomum zingiber</name>
    <dbReference type="NCBI Taxonomy" id="94328"/>
    <lineage>
        <taxon>Eukaryota</taxon>
        <taxon>Viridiplantae</taxon>
        <taxon>Streptophyta</taxon>
        <taxon>Embryophyta</taxon>
        <taxon>Tracheophyta</taxon>
        <taxon>Spermatophyta</taxon>
        <taxon>Magnoliopsida</taxon>
        <taxon>Liliopsida</taxon>
        <taxon>Zingiberales</taxon>
        <taxon>Zingiberaceae</taxon>
        <taxon>Zingiber</taxon>
    </lineage>
</organism>
<evidence type="ECO:0000259" key="4">
    <source>
        <dbReference type="Pfam" id="PF07732"/>
    </source>
</evidence>
<sequence length="299" mass="33263">MAAANTVLAVLALLLGVSGVIRAKDPYLFFTWNVTYGTISPLGVPQRGILINSQFPVPNINSTTNNNIVINVFNNLNKPLLFTWNGIQHRKNSWFDGVVGTNCPILPGTNFTYHFQVKDQIGGFFYFPSLGMHKAADGFGGLWVNNRLLIPVPLDPPADDYTVLLGDWYTKDHTALEKTVDSGSNIGLPAGVLINDKPGKDRAPMFEIEAGKVYRYWICNVGIKTSLNFRFQGHAMELVEMDGSHTIQNLYDSLDIHVGQCFSVLVTADQNPRGLLHRDLQLVLEAQGADRHYKNIQQY</sequence>
<reference evidence="5 6" key="1">
    <citation type="submission" date="2020-08" db="EMBL/GenBank/DDBJ databases">
        <title>Plant Genome Project.</title>
        <authorList>
            <person name="Zhang R.-G."/>
        </authorList>
    </citation>
    <scope>NUCLEOTIDE SEQUENCE [LARGE SCALE GENOMIC DNA]</scope>
    <source>
        <tissue evidence="5">Rhizome</tissue>
    </source>
</reference>
<keyword evidence="6" id="KW-1185">Reference proteome</keyword>
<dbReference type="InterPro" id="IPR011707">
    <property type="entry name" value="Cu-oxidase-like_N"/>
</dbReference>
<gene>
    <name evidence="5" type="ORF">ZIOFF_013592</name>
</gene>
<dbReference type="InterPro" id="IPR008972">
    <property type="entry name" value="Cupredoxin"/>
</dbReference>
<dbReference type="PANTHER" id="PTHR11709:SF27">
    <property type="entry name" value="OS01G0816700 PROTEIN"/>
    <property type="match status" value="1"/>
</dbReference>
<dbReference type="EMBL" id="JACMSC010000004">
    <property type="protein sequence ID" value="KAG6523715.1"/>
    <property type="molecule type" value="Genomic_DNA"/>
</dbReference>
<evidence type="ECO:0000313" key="5">
    <source>
        <dbReference type="EMBL" id="KAG6523715.1"/>
    </source>
</evidence>
<dbReference type="Pfam" id="PF07732">
    <property type="entry name" value="Cu-oxidase_3"/>
    <property type="match status" value="1"/>
</dbReference>
<accession>A0A8J5HBZ9</accession>
<proteinExistence type="inferred from homology"/>
<evidence type="ECO:0000313" key="6">
    <source>
        <dbReference type="Proteomes" id="UP000734854"/>
    </source>
</evidence>
<feature type="domain" description="Plastocyanin-like" evidence="4">
    <location>
        <begin position="33"/>
        <end position="145"/>
    </location>
</feature>
<dbReference type="GO" id="GO:0005507">
    <property type="term" value="F:copper ion binding"/>
    <property type="evidence" value="ECO:0007669"/>
    <property type="project" value="InterPro"/>
</dbReference>
<name>A0A8J5HBZ9_ZINOF</name>
<dbReference type="Pfam" id="PF00394">
    <property type="entry name" value="Cu-oxidase"/>
    <property type="match status" value="1"/>
</dbReference>
<dbReference type="PANTHER" id="PTHR11709">
    <property type="entry name" value="MULTI-COPPER OXIDASE"/>
    <property type="match status" value="1"/>
</dbReference>
<comment type="caution">
    <text evidence="5">The sequence shown here is derived from an EMBL/GenBank/DDBJ whole genome shotgun (WGS) entry which is preliminary data.</text>
</comment>
<evidence type="ECO:0000259" key="3">
    <source>
        <dbReference type="Pfam" id="PF00394"/>
    </source>
</evidence>
<feature type="signal peptide" evidence="2">
    <location>
        <begin position="1"/>
        <end position="23"/>
    </location>
</feature>
<protein>
    <submittedName>
        <fullName evidence="5">Uncharacterized protein</fullName>
    </submittedName>
</protein>